<feature type="transmembrane region" description="Helical" evidence="7">
    <location>
        <begin position="221"/>
        <end position="242"/>
    </location>
</feature>
<evidence type="ECO:0000259" key="8">
    <source>
        <dbReference type="Pfam" id="PF20684"/>
    </source>
</evidence>
<evidence type="ECO:0000256" key="3">
    <source>
        <dbReference type="ARBA" id="ARBA00022989"/>
    </source>
</evidence>
<feature type="transmembrane region" description="Helical" evidence="7">
    <location>
        <begin position="185"/>
        <end position="209"/>
    </location>
</feature>
<reference evidence="9 10" key="1">
    <citation type="journal article" date="2016" name="Genome Biol. Evol.">
        <title>Divergent and convergent evolution of fungal pathogenicity.</title>
        <authorList>
            <person name="Shang Y."/>
            <person name="Xiao G."/>
            <person name="Zheng P."/>
            <person name="Cen K."/>
            <person name="Zhan S."/>
            <person name="Wang C."/>
        </authorList>
    </citation>
    <scope>NUCLEOTIDE SEQUENCE [LARGE SCALE GENOMIC DNA]</scope>
    <source>
        <strain evidence="9 10">RCEF 2490</strain>
    </source>
</reference>
<evidence type="ECO:0000256" key="6">
    <source>
        <dbReference type="SAM" id="MobiDB-lite"/>
    </source>
</evidence>
<keyword evidence="4 7" id="KW-0472">Membrane</keyword>
<dbReference type="GO" id="GO:0016020">
    <property type="term" value="C:membrane"/>
    <property type="evidence" value="ECO:0007669"/>
    <property type="project" value="UniProtKB-SubCell"/>
</dbReference>
<evidence type="ECO:0000313" key="9">
    <source>
        <dbReference type="EMBL" id="KZZ98772.1"/>
    </source>
</evidence>
<evidence type="ECO:0000256" key="2">
    <source>
        <dbReference type="ARBA" id="ARBA00022692"/>
    </source>
</evidence>
<dbReference type="InterPro" id="IPR052337">
    <property type="entry name" value="SAT4-like"/>
</dbReference>
<comment type="caution">
    <text evidence="9">The sequence shown here is derived from an EMBL/GenBank/DDBJ whole genome shotgun (WGS) entry which is preliminary data.</text>
</comment>
<dbReference type="PANTHER" id="PTHR33048">
    <property type="entry name" value="PTH11-LIKE INTEGRAL MEMBRANE PROTEIN (AFU_ORTHOLOGUE AFUA_5G11245)"/>
    <property type="match status" value="1"/>
</dbReference>
<dbReference type="STRING" id="1081109.A0A162IUY7"/>
<dbReference type="AlphaFoldDB" id="A0A162IUY7"/>
<dbReference type="Pfam" id="PF20684">
    <property type="entry name" value="Fung_rhodopsin"/>
    <property type="match status" value="1"/>
</dbReference>
<protein>
    <submittedName>
        <fullName evidence="9">CFEM domain-containing protein</fullName>
    </submittedName>
</protein>
<dbReference type="PANTHER" id="PTHR33048:SF143">
    <property type="entry name" value="EXTRACELLULAR MEMBRANE PROTEIN CFEM DOMAIN-CONTAINING PROTEIN-RELATED"/>
    <property type="match status" value="1"/>
</dbReference>
<keyword evidence="2 7" id="KW-0812">Transmembrane</keyword>
<keyword evidence="3 7" id="KW-1133">Transmembrane helix</keyword>
<feature type="transmembrane region" description="Helical" evidence="7">
    <location>
        <begin position="109"/>
        <end position="128"/>
    </location>
</feature>
<feature type="transmembrane region" description="Helical" evidence="7">
    <location>
        <begin position="143"/>
        <end position="164"/>
    </location>
</feature>
<feature type="region of interest" description="Disordered" evidence="6">
    <location>
        <begin position="398"/>
        <end position="431"/>
    </location>
</feature>
<feature type="domain" description="Rhodopsin" evidence="8">
    <location>
        <begin position="133"/>
        <end position="368"/>
    </location>
</feature>
<comment type="subcellular location">
    <subcellularLocation>
        <location evidence="1">Membrane</location>
        <topology evidence="1">Multi-pass membrane protein</topology>
    </subcellularLocation>
</comment>
<dbReference type="EMBL" id="AZGY01000004">
    <property type="protein sequence ID" value="KZZ98772.1"/>
    <property type="molecule type" value="Genomic_DNA"/>
</dbReference>
<evidence type="ECO:0000256" key="4">
    <source>
        <dbReference type="ARBA" id="ARBA00023136"/>
    </source>
</evidence>
<evidence type="ECO:0000256" key="5">
    <source>
        <dbReference type="ARBA" id="ARBA00038359"/>
    </source>
</evidence>
<organism evidence="9 10">
    <name type="scientific">Moelleriella libera RCEF 2490</name>
    <dbReference type="NCBI Taxonomy" id="1081109"/>
    <lineage>
        <taxon>Eukaryota</taxon>
        <taxon>Fungi</taxon>
        <taxon>Dikarya</taxon>
        <taxon>Ascomycota</taxon>
        <taxon>Pezizomycotina</taxon>
        <taxon>Sordariomycetes</taxon>
        <taxon>Hypocreomycetidae</taxon>
        <taxon>Hypocreales</taxon>
        <taxon>Clavicipitaceae</taxon>
        <taxon>Moelleriella</taxon>
    </lineage>
</organism>
<sequence length="468" mass="52358">MIRHLAVSVKQKQSRRQLPLLPTAAWVEASVELVASITNSHLDAQLIGVRDHLTSLVETAASTFDFSQIRSCAVARSWLIFHPNTSVSKNLTSTICAEPIRDQRLGFKLVNFLLGGVACGLVFMRVIYKQWFSASKKLSADDWIVFAAIQIGIASAMLQVFFLAPSGLGTDIWTLDIPTLVNFGHYFYVMEILYLTLVTLIKLSLSLFYLHIFPGANIRRLLWITVAFHIVCGIAFVMKTVLQCSPISYNWTKYSGDPEKTGHCIDINASGWANGAIGVVADVWLFALPLTQVRKLKLHWKKKVGAVIMFLTGGIATLVSLLRLKSVFYFANTYNPTWEHWDIVFWSTIEVSTGFICCCLPAFRLILMRMFPRVFETQTSTRTRTSCTASSNAYRRNSHSQNAASDMCEGDNTEHSQSNLVPTNPHISKQDFGSANAPSRINMMRNTSTFSNFLELAPNMQGSKNEVE</sequence>
<feature type="transmembrane region" description="Helical" evidence="7">
    <location>
        <begin position="304"/>
        <end position="323"/>
    </location>
</feature>
<comment type="similarity">
    <text evidence="5">Belongs to the SAT4 family.</text>
</comment>
<evidence type="ECO:0000313" key="10">
    <source>
        <dbReference type="Proteomes" id="UP000078544"/>
    </source>
</evidence>
<keyword evidence="10" id="KW-1185">Reference proteome</keyword>
<accession>A0A162IUY7</accession>
<gene>
    <name evidence="9" type="ORF">AAL_02323</name>
</gene>
<evidence type="ECO:0000256" key="7">
    <source>
        <dbReference type="SAM" id="Phobius"/>
    </source>
</evidence>
<dbReference type="Proteomes" id="UP000078544">
    <property type="component" value="Unassembled WGS sequence"/>
</dbReference>
<feature type="transmembrane region" description="Helical" evidence="7">
    <location>
        <begin position="343"/>
        <end position="363"/>
    </location>
</feature>
<dbReference type="OrthoDB" id="2496787at2759"/>
<dbReference type="InterPro" id="IPR049326">
    <property type="entry name" value="Rhodopsin_dom_fungi"/>
</dbReference>
<evidence type="ECO:0000256" key="1">
    <source>
        <dbReference type="ARBA" id="ARBA00004141"/>
    </source>
</evidence>
<feature type="compositionally biased region" description="Polar residues" evidence="6">
    <location>
        <begin position="415"/>
        <end position="431"/>
    </location>
</feature>
<proteinExistence type="inferred from homology"/>
<name>A0A162IUY7_9HYPO</name>